<keyword evidence="4" id="KW-1185">Reference proteome</keyword>
<dbReference type="Proteomes" id="UP000800093">
    <property type="component" value="Unassembled WGS sequence"/>
</dbReference>
<name>A0A9P4JW40_9PLEO</name>
<sequence>MEPGPIPSKISRIDSRYRHLAQDLSRKEVLVHSRELLVEKNEQVVDEPLLVREQKGRAVMGRAHRMFHRRQAVEPANVLTMVVEVIATVDVNGNVIAQQTNPPILPSVPPLPTDPLPQVPSVPSFPSLEMPKVPTVVAYPFTSGELPISPTTTSLQNTVSAPLSTAESSPHSSAVPSLGFNSTSASSILATSHLLPSTNRTVSTSTSLSTSFSQSSSSKSSTSSIQSSSSRVSPTSSVPVSSEAPVVPGGGGDVFSTAAPAETTAATGGSAGSNDGGPLDTPKVVGSVIGSLAGAALLLALILLLIKRYKQQQRRGAVQLPENDTADNQALSAAGQPMAARSSFVPPAAAAFFSRFSGASRSTADATITGERGFQRISGRKLPSAFSEGMTSEQFSRGEGTLSGSSFYRDDTGFYGGPGIVKEFEKDAGKEVGESSTAGAMGTKERIMPSPARTPVIHHPEDAPPFGTSRNGGGTLSPPLTPNTDRPPRPTLGRSHPSHDGSRGSRFTEDV</sequence>
<proteinExistence type="predicted"/>
<evidence type="ECO:0000256" key="2">
    <source>
        <dbReference type="SAM" id="Phobius"/>
    </source>
</evidence>
<dbReference type="EMBL" id="ML987028">
    <property type="protein sequence ID" value="KAF2257496.1"/>
    <property type="molecule type" value="Genomic_DNA"/>
</dbReference>
<dbReference type="AlphaFoldDB" id="A0A9P4JW40"/>
<gene>
    <name evidence="3" type="ORF">CC78DRAFT_588497</name>
</gene>
<reference evidence="4" key="1">
    <citation type="journal article" date="2020" name="Stud. Mycol.">
        <title>101 Dothideomycetes genomes: A test case for predicting lifestyles and emergence of pathogens.</title>
        <authorList>
            <person name="Haridas S."/>
            <person name="Albert R."/>
            <person name="Binder M."/>
            <person name="Bloem J."/>
            <person name="LaButti K."/>
            <person name="Salamov A."/>
            <person name="Andreopoulos B."/>
            <person name="Baker S."/>
            <person name="Barry K."/>
            <person name="Bills G."/>
            <person name="Bluhm B."/>
            <person name="Cannon C."/>
            <person name="Castanera R."/>
            <person name="Culley D."/>
            <person name="Daum C."/>
            <person name="Ezra D."/>
            <person name="Gonzalez J."/>
            <person name="Henrissat B."/>
            <person name="Kuo A."/>
            <person name="Liang C."/>
            <person name="Lipzen A."/>
            <person name="Lutzoni F."/>
            <person name="Magnuson J."/>
            <person name="Mondo S."/>
            <person name="Nolan M."/>
            <person name="Ohm R."/>
            <person name="Pangilinan J."/>
            <person name="Park H.-J."/>
            <person name="Ramirez L."/>
            <person name="Alfaro M."/>
            <person name="Sun H."/>
            <person name="Tritt A."/>
            <person name="Yoshinaga Y."/>
            <person name="Zwiers L.-H."/>
            <person name="Turgeon B."/>
            <person name="Goodwin S."/>
            <person name="Spatafora J."/>
            <person name="Crous P."/>
            <person name="Grigoriev I."/>
        </authorList>
    </citation>
    <scope>NUCLEOTIDE SEQUENCE [LARGE SCALE GENOMIC DNA]</scope>
    <source>
        <strain evidence="4">CBS 304.66</strain>
    </source>
</reference>
<feature type="region of interest" description="Disordered" evidence="1">
    <location>
        <begin position="379"/>
        <end position="406"/>
    </location>
</feature>
<comment type="caution">
    <text evidence="3">The sequence shown here is derived from an EMBL/GenBank/DDBJ whole genome shotgun (WGS) entry which is preliminary data.</text>
</comment>
<organism evidence="3 4">
    <name type="scientific">Lojkania enalia</name>
    <dbReference type="NCBI Taxonomy" id="147567"/>
    <lineage>
        <taxon>Eukaryota</taxon>
        <taxon>Fungi</taxon>
        <taxon>Dikarya</taxon>
        <taxon>Ascomycota</taxon>
        <taxon>Pezizomycotina</taxon>
        <taxon>Dothideomycetes</taxon>
        <taxon>Pleosporomycetidae</taxon>
        <taxon>Pleosporales</taxon>
        <taxon>Pleosporales incertae sedis</taxon>
        <taxon>Lojkania</taxon>
    </lineage>
</organism>
<keyword evidence="2" id="KW-1133">Transmembrane helix</keyword>
<feature type="compositionally biased region" description="Basic and acidic residues" evidence="1">
    <location>
        <begin position="497"/>
        <end position="511"/>
    </location>
</feature>
<evidence type="ECO:0000256" key="1">
    <source>
        <dbReference type="SAM" id="MobiDB-lite"/>
    </source>
</evidence>
<evidence type="ECO:0000313" key="4">
    <source>
        <dbReference type="Proteomes" id="UP000800093"/>
    </source>
</evidence>
<keyword evidence="2" id="KW-0812">Transmembrane</keyword>
<evidence type="ECO:0000313" key="3">
    <source>
        <dbReference type="EMBL" id="KAF2257496.1"/>
    </source>
</evidence>
<protein>
    <submittedName>
        <fullName evidence="3">Uncharacterized protein</fullName>
    </submittedName>
</protein>
<keyword evidence="2" id="KW-0472">Membrane</keyword>
<feature type="compositionally biased region" description="Low complexity" evidence="1">
    <location>
        <begin position="197"/>
        <end position="242"/>
    </location>
</feature>
<dbReference type="OrthoDB" id="5421784at2759"/>
<feature type="region of interest" description="Disordered" evidence="1">
    <location>
        <begin position="152"/>
        <end position="177"/>
    </location>
</feature>
<feature type="region of interest" description="Disordered" evidence="1">
    <location>
        <begin position="197"/>
        <end position="257"/>
    </location>
</feature>
<accession>A0A9P4JW40</accession>
<feature type="transmembrane region" description="Helical" evidence="2">
    <location>
        <begin position="284"/>
        <end position="306"/>
    </location>
</feature>
<feature type="region of interest" description="Disordered" evidence="1">
    <location>
        <begin position="426"/>
        <end position="511"/>
    </location>
</feature>